<name>A0A0M0JPR2_9EUKA</name>
<gene>
    <name evidence="1" type="ORF">Ctob_011419</name>
</gene>
<keyword evidence="2" id="KW-1185">Reference proteome</keyword>
<dbReference type="Proteomes" id="UP000037460">
    <property type="component" value="Unassembled WGS sequence"/>
</dbReference>
<organism evidence="1 2">
    <name type="scientific">Chrysochromulina tobinii</name>
    <dbReference type="NCBI Taxonomy" id="1460289"/>
    <lineage>
        <taxon>Eukaryota</taxon>
        <taxon>Haptista</taxon>
        <taxon>Haptophyta</taxon>
        <taxon>Prymnesiophyceae</taxon>
        <taxon>Prymnesiales</taxon>
        <taxon>Chrysochromulinaceae</taxon>
        <taxon>Chrysochromulina</taxon>
    </lineage>
</organism>
<proteinExistence type="predicted"/>
<sequence length="72" mass="7797">MSIFDLGAQKLIDGSELDMKSIAGKPALAMNVASRDVQWNFDGIFLFDKLGVPASRTSIRNAPTPEQISALM</sequence>
<reference evidence="2" key="1">
    <citation type="journal article" date="2015" name="PLoS Genet.">
        <title>Genome Sequence and Transcriptome Analyses of Chrysochromulina tobin: Metabolic Tools for Enhanced Algal Fitness in the Prominent Order Prymnesiales (Haptophyceae).</title>
        <authorList>
            <person name="Hovde B.T."/>
            <person name="Deodato C.R."/>
            <person name="Hunsperger H.M."/>
            <person name="Ryken S.A."/>
            <person name="Yost W."/>
            <person name="Jha R.K."/>
            <person name="Patterson J."/>
            <person name="Monnat R.J. Jr."/>
            <person name="Barlow S.B."/>
            <person name="Starkenburg S.R."/>
            <person name="Cattolico R.A."/>
        </authorList>
    </citation>
    <scope>NUCLEOTIDE SEQUENCE</scope>
    <source>
        <strain evidence="2">CCMP291</strain>
    </source>
</reference>
<dbReference type="AlphaFoldDB" id="A0A0M0JPR2"/>
<protein>
    <submittedName>
        <fullName evidence="1">Uncharacterized protein</fullName>
    </submittedName>
</protein>
<evidence type="ECO:0000313" key="2">
    <source>
        <dbReference type="Proteomes" id="UP000037460"/>
    </source>
</evidence>
<comment type="caution">
    <text evidence="1">The sequence shown here is derived from an EMBL/GenBank/DDBJ whole genome shotgun (WGS) entry which is preliminary data.</text>
</comment>
<evidence type="ECO:0000313" key="1">
    <source>
        <dbReference type="EMBL" id="KOO28569.1"/>
    </source>
</evidence>
<accession>A0A0M0JPR2</accession>
<dbReference type="EMBL" id="JWZX01002549">
    <property type="protein sequence ID" value="KOO28569.1"/>
    <property type="molecule type" value="Genomic_DNA"/>
</dbReference>